<dbReference type="AlphaFoldDB" id="A0A5J9VCM9"/>
<proteinExistence type="predicted"/>
<sequence>MTANGSGVLGHVMTILLFIVFFGSCALPVHSGRPHLMDGGSSNSTVFSYESLDQSNIYVVFCLAGKCNFGSGWQECYCCPDGSRRENCSLTKKECTAKCAQCNPKC</sequence>
<accession>A0A5J9VCM9</accession>
<organism evidence="2 3">
    <name type="scientific">Eragrostis curvula</name>
    <name type="common">weeping love grass</name>
    <dbReference type="NCBI Taxonomy" id="38414"/>
    <lineage>
        <taxon>Eukaryota</taxon>
        <taxon>Viridiplantae</taxon>
        <taxon>Streptophyta</taxon>
        <taxon>Embryophyta</taxon>
        <taxon>Tracheophyta</taxon>
        <taxon>Spermatophyta</taxon>
        <taxon>Magnoliopsida</taxon>
        <taxon>Liliopsida</taxon>
        <taxon>Poales</taxon>
        <taxon>Poaceae</taxon>
        <taxon>PACMAD clade</taxon>
        <taxon>Chloridoideae</taxon>
        <taxon>Eragrostideae</taxon>
        <taxon>Eragrostidinae</taxon>
        <taxon>Eragrostis</taxon>
    </lineage>
</organism>
<protein>
    <recommendedName>
        <fullName evidence="4">Embryo surrounding factor 1 brassicaceae domain-containing protein</fullName>
    </recommendedName>
</protein>
<evidence type="ECO:0000256" key="1">
    <source>
        <dbReference type="SAM" id="Phobius"/>
    </source>
</evidence>
<name>A0A5J9VCM9_9POAL</name>
<dbReference type="OrthoDB" id="691434at2759"/>
<evidence type="ECO:0000313" key="2">
    <source>
        <dbReference type="EMBL" id="TVU33231.1"/>
    </source>
</evidence>
<gene>
    <name evidence="2" type="ORF">EJB05_25021</name>
</gene>
<keyword evidence="1" id="KW-1133">Transmembrane helix</keyword>
<comment type="caution">
    <text evidence="2">The sequence shown here is derived from an EMBL/GenBank/DDBJ whole genome shotgun (WGS) entry which is preliminary data.</text>
</comment>
<evidence type="ECO:0008006" key="4">
    <source>
        <dbReference type="Google" id="ProtNLM"/>
    </source>
</evidence>
<dbReference type="Proteomes" id="UP000324897">
    <property type="component" value="Chromosome 1"/>
</dbReference>
<reference evidence="2 3" key="1">
    <citation type="journal article" date="2019" name="Sci. Rep.">
        <title>A high-quality genome of Eragrostis curvula grass provides insights into Poaceae evolution and supports new strategies to enhance forage quality.</title>
        <authorList>
            <person name="Carballo J."/>
            <person name="Santos B.A.C.M."/>
            <person name="Zappacosta D."/>
            <person name="Garbus I."/>
            <person name="Selva J.P."/>
            <person name="Gallo C.A."/>
            <person name="Diaz A."/>
            <person name="Albertini E."/>
            <person name="Caccamo M."/>
            <person name="Echenique V."/>
        </authorList>
    </citation>
    <scope>NUCLEOTIDE SEQUENCE [LARGE SCALE GENOMIC DNA]</scope>
    <source>
        <strain evidence="3">cv. Victoria</strain>
        <tissue evidence="2">Leaf</tissue>
    </source>
</reference>
<keyword evidence="1" id="KW-0812">Transmembrane</keyword>
<keyword evidence="1" id="KW-0472">Membrane</keyword>
<evidence type="ECO:0000313" key="3">
    <source>
        <dbReference type="Proteomes" id="UP000324897"/>
    </source>
</evidence>
<dbReference type="EMBL" id="RWGY01000011">
    <property type="protein sequence ID" value="TVU33231.1"/>
    <property type="molecule type" value="Genomic_DNA"/>
</dbReference>
<keyword evidence="3" id="KW-1185">Reference proteome</keyword>
<dbReference type="Gramene" id="TVU33231">
    <property type="protein sequence ID" value="TVU33231"/>
    <property type="gene ID" value="EJB05_25021"/>
</dbReference>
<feature type="transmembrane region" description="Helical" evidence="1">
    <location>
        <begin position="6"/>
        <end position="27"/>
    </location>
</feature>